<sequence>MSYRHRAVLVIGMNASGARLRVMGVQEYLFVLQRDIYSQYVKSKNQSNGLYFSKIIIMLLCAKSLNSD</sequence>
<keyword evidence="3" id="KW-1185">Reference proteome</keyword>
<accession>A0A9P0KTT2</accession>
<comment type="caution">
    <text evidence="1">The sequence shown here is derived from an EMBL/GenBank/DDBJ whole genome shotgun (WGS) entry which is preliminary data.</text>
</comment>
<dbReference type="EMBL" id="CAKOFQ010006921">
    <property type="protein sequence ID" value="CAH1982436.1"/>
    <property type="molecule type" value="Genomic_DNA"/>
</dbReference>
<protein>
    <submittedName>
        <fullName evidence="1">Uncharacterized protein</fullName>
    </submittedName>
</protein>
<evidence type="ECO:0000313" key="2">
    <source>
        <dbReference type="EMBL" id="CAH1991600.1"/>
    </source>
</evidence>
<gene>
    <name evidence="1" type="ORF">ACAOBT_LOCUS15012</name>
    <name evidence="2" type="ORF">ACAOBT_LOCUS20376</name>
</gene>
<proteinExistence type="predicted"/>
<dbReference type="EMBL" id="CAKOFQ010007118">
    <property type="protein sequence ID" value="CAH1991600.1"/>
    <property type="molecule type" value="Genomic_DNA"/>
</dbReference>
<reference evidence="1" key="1">
    <citation type="submission" date="2022-03" db="EMBL/GenBank/DDBJ databases">
        <authorList>
            <person name="Sayadi A."/>
        </authorList>
    </citation>
    <scope>NUCLEOTIDE SEQUENCE</scope>
</reference>
<evidence type="ECO:0000313" key="1">
    <source>
        <dbReference type="EMBL" id="CAH1982436.1"/>
    </source>
</evidence>
<evidence type="ECO:0000313" key="3">
    <source>
        <dbReference type="Proteomes" id="UP001152888"/>
    </source>
</evidence>
<organism evidence="1 3">
    <name type="scientific">Acanthoscelides obtectus</name>
    <name type="common">Bean weevil</name>
    <name type="synonym">Bruchus obtectus</name>
    <dbReference type="NCBI Taxonomy" id="200917"/>
    <lineage>
        <taxon>Eukaryota</taxon>
        <taxon>Metazoa</taxon>
        <taxon>Ecdysozoa</taxon>
        <taxon>Arthropoda</taxon>
        <taxon>Hexapoda</taxon>
        <taxon>Insecta</taxon>
        <taxon>Pterygota</taxon>
        <taxon>Neoptera</taxon>
        <taxon>Endopterygota</taxon>
        <taxon>Coleoptera</taxon>
        <taxon>Polyphaga</taxon>
        <taxon>Cucujiformia</taxon>
        <taxon>Chrysomeloidea</taxon>
        <taxon>Chrysomelidae</taxon>
        <taxon>Bruchinae</taxon>
        <taxon>Bruchini</taxon>
        <taxon>Acanthoscelides</taxon>
    </lineage>
</organism>
<dbReference type="Proteomes" id="UP001152888">
    <property type="component" value="Unassembled WGS sequence"/>
</dbReference>
<name>A0A9P0KTT2_ACAOB</name>
<dbReference type="AlphaFoldDB" id="A0A9P0KTT2"/>